<reference evidence="2 3" key="1">
    <citation type="journal article" date="2024" name="IMA Fungus">
        <title>IMA Genome - F19 : A genome assembly and annotation guide to empower mycologists, including annotated draft genome sequences of Ceratocystis pirilliformis, Diaporthe australafricana, Fusarium ophioides, Paecilomyces lecythidis, and Sporothrix stenoceras.</title>
        <authorList>
            <person name="Aylward J."/>
            <person name="Wilson A.M."/>
            <person name="Visagie C.M."/>
            <person name="Spraker J."/>
            <person name="Barnes I."/>
            <person name="Buitendag C."/>
            <person name="Ceriani C."/>
            <person name="Del Mar Angel L."/>
            <person name="du Plessis D."/>
            <person name="Fuchs T."/>
            <person name="Gasser K."/>
            <person name="Kramer D."/>
            <person name="Li W."/>
            <person name="Munsamy K."/>
            <person name="Piso A."/>
            <person name="Price J.L."/>
            <person name="Sonnekus B."/>
            <person name="Thomas C."/>
            <person name="van der Nest A."/>
            <person name="van Dijk A."/>
            <person name="van Heerden A."/>
            <person name="van Vuuren N."/>
            <person name="Yilmaz N."/>
            <person name="Duong T.A."/>
            <person name="van der Merwe N.A."/>
            <person name="Wingfield M.J."/>
            <person name="Wingfield B.D."/>
        </authorList>
    </citation>
    <scope>NUCLEOTIDE SEQUENCE [LARGE SCALE GENOMIC DNA]</scope>
    <source>
        <strain evidence="2 3">CMW 18167</strain>
    </source>
</reference>
<accession>A0ABR3WPG1</accession>
<organism evidence="2 3">
    <name type="scientific">Paecilomyces lecythidis</name>
    <dbReference type="NCBI Taxonomy" id="3004212"/>
    <lineage>
        <taxon>Eukaryota</taxon>
        <taxon>Fungi</taxon>
        <taxon>Dikarya</taxon>
        <taxon>Ascomycota</taxon>
        <taxon>Pezizomycotina</taxon>
        <taxon>Eurotiomycetes</taxon>
        <taxon>Eurotiomycetidae</taxon>
        <taxon>Eurotiales</taxon>
        <taxon>Thermoascaceae</taxon>
        <taxon>Paecilomyces</taxon>
    </lineage>
</organism>
<evidence type="ECO:0000313" key="2">
    <source>
        <dbReference type="EMBL" id="KAL1865445.1"/>
    </source>
</evidence>
<evidence type="ECO:0000256" key="1">
    <source>
        <dbReference type="SAM" id="MobiDB-lite"/>
    </source>
</evidence>
<dbReference type="EMBL" id="JAVDPF010000060">
    <property type="protein sequence ID" value="KAL1865445.1"/>
    <property type="molecule type" value="Genomic_DNA"/>
</dbReference>
<proteinExistence type="predicted"/>
<dbReference type="Proteomes" id="UP001583193">
    <property type="component" value="Unassembled WGS sequence"/>
</dbReference>
<comment type="caution">
    <text evidence="2">The sequence shown here is derived from an EMBL/GenBank/DDBJ whole genome shotgun (WGS) entry which is preliminary data.</text>
</comment>
<gene>
    <name evidence="2" type="ORF">Plec18167_009407</name>
</gene>
<keyword evidence="3" id="KW-1185">Reference proteome</keyword>
<protein>
    <submittedName>
        <fullName evidence="2">Uncharacterized protein</fullName>
    </submittedName>
</protein>
<evidence type="ECO:0000313" key="3">
    <source>
        <dbReference type="Proteomes" id="UP001583193"/>
    </source>
</evidence>
<feature type="compositionally biased region" description="Polar residues" evidence="1">
    <location>
        <begin position="35"/>
        <end position="49"/>
    </location>
</feature>
<feature type="region of interest" description="Disordered" evidence="1">
    <location>
        <begin position="21"/>
        <end position="66"/>
    </location>
</feature>
<feature type="compositionally biased region" description="Basic and acidic residues" evidence="1">
    <location>
        <begin position="21"/>
        <end position="33"/>
    </location>
</feature>
<sequence>MGTQSDLLQRVKQLEDKLRLVSDTGSHSDHDFSNDEQMTPQTPPSVISRNNDHPTESEQVGEAIGDDETTVDLIATDAFDENGQTQIGYFGSHFVS</sequence>
<name>A0ABR3WPG1_9EURO</name>